<name>A0A0H5RMU3_9EUKA</name>
<proteinExistence type="predicted"/>
<dbReference type="EMBL" id="HACM01009607">
    <property type="protein sequence ID" value="CRZ10049.1"/>
    <property type="molecule type" value="Transcribed_RNA"/>
</dbReference>
<reference evidence="1" key="1">
    <citation type="submission" date="2015-04" db="EMBL/GenBank/DDBJ databases">
        <title>The genome sequence of the plant pathogenic Rhizarian Plasmodiophora brassicae reveals insights in its biotrophic life cycle and the origin of chitin synthesis.</title>
        <authorList>
            <person name="Schwelm A."/>
            <person name="Fogelqvist J."/>
            <person name="Knaust A."/>
            <person name="Julke S."/>
            <person name="Lilja T."/>
            <person name="Dhandapani V."/>
            <person name="Bonilla-Rosso G."/>
            <person name="Karlsson M."/>
            <person name="Shevchenko A."/>
            <person name="Choi S.R."/>
            <person name="Kim H.G."/>
            <person name="Park J.Y."/>
            <person name="Lim Y.P."/>
            <person name="Ludwig-Muller J."/>
            <person name="Dixelius C."/>
        </authorList>
    </citation>
    <scope>NUCLEOTIDE SEQUENCE</scope>
    <source>
        <tissue evidence="1">Potato root galls</tissue>
    </source>
</reference>
<protein>
    <submittedName>
        <fullName evidence="1">Uncharacterized protein</fullName>
    </submittedName>
</protein>
<evidence type="ECO:0000313" key="1">
    <source>
        <dbReference type="EMBL" id="CRZ10049.1"/>
    </source>
</evidence>
<dbReference type="AlphaFoldDB" id="A0A0H5RMU3"/>
<sequence>MSSRSVWSRVGDLVSGVALGVTARLGATILSRSIRQMRPGLTDAHQALMRDHFETAFTAFFAGRLNISRQLRGLLAIICDGMAESEIEEIWQQVVHILTAFDASGVIEDEPDAVIYDDHAEAYGVNDTEDPNAAILMHDIQVDPELLKPIPGCIKSALVAELTRTPLPSCSITLDNIVDERGHICPGVVALVQKLRIDPSDPSAQAKFHVFLYKKDALEQWFEVGGNVNPLTRERVHRSSQLFLLS</sequence>
<organism evidence="1">
    <name type="scientific">Spongospora subterranea</name>
    <dbReference type="NCBI Taxonomy" id="70186"/>
    <lineage>
        <taxon>Eukaryota</taxon>
        <taxon>Sar</taxon>
        <taxon>Rhizaria</taxon>
        <taxon>Endomyxa</taxon>
        <taxon>Phytomyxea</taxon>
        <taxon>Plasmodiophorida</taxon>
        <taxon>Plasmodiophoridae</taxon>
        <taxon>Spongospora</taxon>
    </lineage>
</organism>
<accession>A0A0H5RMU3</accession>